<dbReference type="Pfam" id="PF00107">
    <property type="entry name" value="ADH_zinc_N"/>
    <property type="match status" value="1"/>
</dbReference>
<dbReference type="Gene3D" id="3.40.50.720">
    <property type="entry name" value="NAD(P)-binding Rossmann-like Domain"/>
    <property type="match status" value="1"/>
</dbReference>
<dbReference type="InterPro" id="IPR013149">
    <property type="entry name" value="ADH-like_C"/>
</dbReference>
<dbReference type="InterPro" id="IPR011032">
    <property type="entry name" value="GroES-like_sf"/>
</dbReference>
<keyword evidence="2" id="KW-0479">Metal-binding</keyword>
<feature type="domain" description="Alcohol dehydrogenase-like C-terminal" evidence="4">
    <location>
        <begin position="180"/>
        <end position="305"/>
    </location>
</feature>
<dbReference type="Pfam" id="PF08240">
    <property type="entry name" value="ADH_N"/>
    <property type="match status" value="1"/>
</dbReference>
<dbReference type="InterPro" id="IPR013154">
    <property type="entry name" value="ADH-like_N"/>
</dbReference>
<proteinExistence type="predicted"/>
<dbReference type="Gene3D" id="3.90.180.10">
    <property type="entry name" value="Medium-chain alcohol dehydrogenases, catalytic domain"/>
    <property type="match status" value="1"/>
</dbReference>
<dbReference type="GO" id="GO:0046872">
    <property type="term" value="F:metal ion binding"/>
    <property type="evidence" value="ECO:0007669"/>
    <property type="project" value="UniProtKB-KW"/>
</dbReference>
<feature type="domain" description="Alcohol dehydrogenase-like N-terminal" evidence="5">
    <location>
        <begin position="25"/>
        <end position="126"/>
    </location>
</feature>
<protein>
    <submittedName>
        <fullName evidence="6">Threonine dehydrogenase-like Zn-dependent dehydrogenase</fullName>
    </submittedName>
</protein>
<evidence type="ECO:0000256" key="3">
    <source>
        <dbReference type="ARBA" id="ARBA00022833"/>
    </source>
</evidence>
<dbReference type="SUPFAM" id="SSF51735">
    <property type="entry name" value="NAD(P)-binding Rossmann-fold domains"/>
    <property type="match status" value="1"/>
</dbReference>
<evidence type="ECO:0000259" key="5">
    <source>
        <dbReference type="Pfam" id="PF08240"/>
    </source>
</evidence>
<evidence type="ECO:0000256" key="2">
    <source>
        <dbReference type="ARBA" id="ARBA00022723"/>
    </source>
</evidence>
<dbReference type="PANTHER" id="PTHR42813:SF2">
    <property type="entry name" value="DEHYDROGENASE, ZINC-CONTAINING, PUTATIVE (AFU_ORTHOLOGUE AFUA_2G02810)-RELATED"/>
    <property type="match status" value="1"/>
</dbReference>
<name>A0A841ANN4_9MICO</name>
<evidence type="ECO:0000313" key="6">
    <source>
        <dbReference type="EMBL" id="MBB5843361.1"/>
    </source>
</evidence>
<organism evidence="6 7">
    <name type="scientific">Conyzicola lurida</name>
    <dbReference type="NCBI Taxonomy" id="1172621"/>
    <lineage>
        <taxon>Bacteria</taxon>
        <taxon>Bacillati</taxon>
        <taxon>Actinomycetota</taxon>
        <taxon>Actinomycetes</taxon>
        <taxon>Micrococcales</taxon>
        <taxon>Microbacteriaceae</taxon>
        <taxon>Conyzicola</taxon>
    </lineage>
</organism>
<dbReference type="EMBL" id="JACHMJ010000001">
    <property type="protein sequence ID" value="MBB5843361.1"/>
    <property type="molecule type" value="Genomic_DNA"/>
</dbReference>
<dbReference type="SUPFAM" id="SSF50129">
    <property type="entry name" value="GroES-like"/>
    <property type="match status" value="1"/>
</dbReference>
<keyword evidence="7" id="KW-1185">Reference proteome</keyword>
<dbReference type="PANTHER" id="PTHR42813">
    <property type="entry name" value="ZINC-TYPE ALCOHOL DEHYDROGENASE-LIKE"/>
    <property type="match status" value="1"/>
</dbReference>
<accession>A0A841ANN4</accession>
<keyword evidence="3" id="KW-0862">Zinc</keyword>
<sequence>MKATIMYGAGDVRVETVADPTIQQPTDAIVRTVVTCVCGSDLHPYHDMPATEHGQSMGHELLGVVEEVGSAVRTVKKGDLVIAPFAFADNTCPICKDGFQTACPHGGFYATPDTAGLQAELSRVPLADGSLVVVPGVTENDTAVLPSLLTLSDVYLTGYHAAHMARIRDGQTVTVIGDGAVGLSAVLAAQQLGAERIILMGRHKARTDLGIEFGATDVIAERGDEGIQKVLDLTGGYGSHVVLEAVGHMPAYTQSVGIVRAGGVISRVGVPQYEDAPVGFMSLFGKNITLTGGPAPVRAYIDEAIPLVLDGTIDPGKVFDRTVAIDDIPAGYAAMDAREALKVLVTP</sequence>
<dbReference type="AlphaFoldDB" id="A0A841ANN4"/>
<comment type="caution">
    <text evidence="6">The sequence shown here is derived from an EMBL/GenBank/DDBJ whole genome shotgun (WGS) entry which is preliminary data.</text>
</comment>
<dbReference type="RefSeq" id="WP_184235960.1">
    <property type="nucleotide sequence ID" value="NZ_JACHMJ010000001.1"/>
</dbReference>
<comment type="cofactor">
    <cofactor evidence="1">
        <name>Zn(2+)</name>
        <dbReference type="ChEBI" id="CHEBI:29105"/>
    </cofactor>
</comment>
<reference evidence="6 7" key="1">
    <citation type="submission" date="2020-08" db="EMBL/GenBank/DDBJ databases">
        <title>Sequencing the genomes of 1000 actinobacteria strains.</title>
        <authorList>
            <person name="Klenk H.-P."/>
        </authorList>
    </citation>
    <scope>NUCLEOTIDE SEQUENCE [LARGE SCALE GENOMIC DNA]</scope>
    <source>
        <strain evidence="6 7">DSM 105784</strain>
    </source>
</reference>
<evidence type="ECO:0000259" key="4">
    <source>
        <dbReference type="Pfam" id="PF00107"/>
    </source>
</evidence>
<gene>
    <name evidence="6" type="ORF">HD599_001684</name>
</gene>
<dbReference type="InterPro" id="IPR036291">
    <property type="entry name" value="NAD(P)-bd_dom_sf"/>
</dbReference>
<evidence type="ECO:0000313" key="7">
    <source>
        <dbReference type="Proteomes" id="UP000536685"/>
    </source>
</evidence>
<dbReference type="Proteomes" id="UP000536685">
    <property type="component" value="Unassembled WGS sequence"/>
</dbReference>
<evidence type="ECO:0000256" key="1">
    <source>
        <dbReference type="ARBA" id="ARBA00001947"/>
    </source>
</evidence>